<protein>
    <submittedName>
        <fullName evidence="1">Uncharacterized protein</fullName>
    </submittedName>
</protein>
<dbReference type="AlphaFoldDB" id="A0A644ZPY4"/>
<reference evidence="1" key="1">
    <citation type="submission" date="2019-08" db="EMBL/GenBank/DDBJ databases">
        <authorList>
            <person name="Kucharzyk K."/>
            <person name="Murdoch R.W."/>
            <person name="Higgins S."/>
            <person name="Loffler F."/>
        </authorList>
    </citation>
    <scope>NUCLEOTIDE SEQUENCE</scope>
</reference>
<gene>
    <name evidence="1" type="ORF">SDC9_89487</name>
</gene>
<sequence>MQFDTLFVTLICKLFYDITLKRGAVNNVIGRLLGIEHRKTIVMARSDTNVFCAGSLHIGNPFFSVVF</sequence>
<comment type="caution">
    <text evidence="1">The sequence shown here is derived from an EMBL/GenBank/DDBJ whole genome shotgun (WGS) entry which is preliminary data.</text>
</comment>
<dbReference type="EMBL" id="VSSQ01009867">
    <property type="protein sequence ID" value="MPM42816.1"/>
    <property type="molecule type" value="Genomic_DNA"/>
</dbReference>
<proteinExistence type="predicted"/>
<evidence type="ECO:0000313" key="1">
    <source>
        <dbReference type="EMBL" id="MPM42816.1"/>
    </source>
</evidence>
<name>A0A644ZPY4_9ZZZZ</name>
<accession>A0A644ZPY4</accession>
<organism evidence="1">
    <name type="scientific">bioreactor metagenome</name>
    <dbReference type="NCBI Taxonomy" id="1076179"/>
    <lineage>
        <taxon>unclassified sequences</taxon>
        <taxon>metagenomes</taxon>
        <taxon>ecological metagenomes</taxon>
    </lineage>
</organism>